<feature type="compositionally biased region" description="Polar residues" evidence="1">
    <location>
        <begin position="886"/>
        <end position="896"/>
    </location>
</feature>
<feature type="compositionally biased region" description="Polar residues" evidence="1">
    <location>
        <begin position="94"/>
        <end position="104"/>
    </location>
</feature>
<organism evidence="2 3">
    <name type="scientific">Stylophora pistillata</name>
    <name type="common">Smooth cauliflower coral</name>
    <dbReference type="NCBI Taxonomy" id="50429"/>
    <lineage>
        <taxon>Eukaryota</taxon>
        <taxon>Metazoa</taxon>
        <taxon>Cnidaria</taxon>
        <taxon>Anthozoa</taxon>
        <taxon>Hexacorallia</taxon>
        <taxon>Scleractinia</taxon>
        <taxon>Astrocoeniina</taxon>
        <taxon>Pocilloporidae</taxon>
        <taxon>Stylophora</taxon>
    </lineage>
</organism>
<evidence type="ECO:0000256" key="1">
    <source>
        <dbReference type="SAM" id="MobiDB-lite"/>
    </source>
</evidence>
<name>A0A2B4RX39_STYPI</name>
<feature type="region of interest" description="Disordered" evidence="1">
    <location>
        <begin position="28"/>
        <end position="65"/>
    </location>
</feature>
<feature type="region of interest" description="Disordered" evidence="1">
    <location>
        <begin position="87"/>
        <end position="108"/>
    </location>
</feature>
<accession>A0A2B4RX39</accession>
<proteinExistence type="predicted"/>
<feature type="region of interest" description="Disordered" evidence="1">
    <location>
        <begin position="872"/>
        <end position="901"/>
    </location>
</feature>
<dbReference type="OrthoDB" id="5989851at2759"/>
<reference evidence="3" key="1">
    <citation type="journal article" date="2017" name="bioRxiv">
        <title>Comparative analysis of the genomes of Stylophora pistillata and Acropora digitifera provides evidence for extensive differences between species of corals.</title>
        <authorList>
            <person name="Voolstra C.R."/>
            <person name="Li Y."/>
            <person name="Liew Y.J."/>
            <person name="Baumgarten S."/>
            <person name="Zoccola D."/>
            <person name="Flot J.-F."/>
            <person name="Tambutte S."/>
            <person name="Allemand D."/>
            <person name="Aranda M."/>
        </authorList>
    </citation>
    <scope>NUCLEOTIDE SEQUENCE [LARGE SCALE GENOMIC DNA]</scope>
</reference>
<sequence length="1180" mass="132903">MFLSLFERDTVENERCTSSLQMANALQGSDEGVENSFDSSTLDCDNNKVHKTGSSRQGEAMEQNEEASVLNLNIDAPFVQVGRRNKMNFDSLDPSHTTDNSGEGNHNDKLAPVLRELYRPCDKRLNVGRRRKGFPDCREDHLIQILVCKNQHSPEALDITDKYDVRVAVSHVELGEASLKTPIYQSERIKSGSKSSANGSMIGVVGFLFRFHEPNTKYKITFSLLAVPSKRKGKRKKLCAASPCKTISEISLTLETGDLVPSRSGKTGKETKAVRIVPPSLEIAAAPLSEERAVLCTRSLWVMKELQSLRDNAKWDDFDNRANHLLLKYTDADTQIAIKLEQSVAECYQNQLETSLQMIDEALNMIDSAKNQELLRGRGYGYIAGVKRRQRNLGEAMRYVDLAEQINHMCHTHLDTSFIDYERAGVLLEFIRRTACRSQQQENEAVRNLETCIDVCTKLETESNLYVKKHHFALIKMAMLLLDCRTEAARERVVSDNAIAKGQQCLNRLKTEYWSLIAEGVKVQFNLSQMELAVCEEGKERKMRRTLSDGNEIRGEIVEVVLPKGRGRRDCDSSCVKSLPKQIKLKTQPVCLQIGDNNTVAFVDLTTPTDVSDGLTKVSDDEELVLRVLRRYGSSEELVLKDDSQKSCQAIDIHADFVRIITPADEKSTVEEYTLAAEVKSCHTLMIGNKNKFVVQPEDVPNAFGNTRPVLRVIRLPTKPVSIVKNAKDFPNIEKDHLMVLTICENRFTTRAIGCSFPQSSSLARSKKMKDFYEVKISVSQSRKHGKTEVRDEVLFQRESGLDCLQGIVGYWFRFHTDKTRYIVTFSLWKTVTDTLTSELLDEARIAVETSERKIPPRRLAARKRSLVHKQNAGEVASHPARSRKVTSFSEGSGTSPIEKPISEECQAIEETSLPAEKTSLDCIAQRCFHISNILLSLLDDGNWDEFNPQVANFLEEFADDVDLQIIVTLDQGMASSYRGELGTAEKIIKKAIGILPKASSALTPLLKARASCYLAGIYRRDKKIGEAQRCINSAKKHMSSSKLKFPLEEARIAYEEGCVLLEHVLHPHAYVVEEAKQTFDRCIELCSCDSKRDASNFLLKQHDLACMKKAMLLLDCHTTSGRKDRSIDEESLMEARLCLDKLKISIVEEMSRFSQTQYHMQFAVCSVANKQGTPLTPYQ</sequence>
<protein>
    <submittedName>
        <fullName evidence="2">Uncharacterized protein</fullName>
    </submittedName>
</protein>
<evidence type="ECO:0000313" key="3">
    <source>
        <dbReference type="Proteomes" id="UP000225706"/>
    </source>
</evidence>
<dbReference type="AlphaFoldDB" id="A0A2B4RX39"/>
<dbReference type="EMBL" id="LSMT01000248">
    <property type="protein sequence ID" value="PFX22181.1"/>
    <property type="molecule type" value="Genomic_DNA"/>
</dbReference>
<gene>
    <name evidence="2" type="ORF">AWC38_SpisGene13298</name>
</gene>
<dbReference type="Proteomes" id="UP000225706">
    <property type="component" value="Unassembled WGS sequence"/>
</dbReference>
<keyword evidence="3" id="KW-1185">Reference proteome</keyword>
<evidence type="ECO:0000313" key="2">
    <source>
        <dbReference type="EMBL" id="PFX22181.1"/>
    </source>
</evidence>
<comment type="caution">
    <text evidence="2">The sequence shown here is derived from an EMBL/GenBank/DDBJ whole genome shotgun (WGS) entry which is preliminary data.</text>
</comment>